<dbReference type="Proteomes" id="UP000635885">
    <property type="component" value="Unassembled WGS sequence"/>
</dbReference>
<sequence>MKKIALIVFGLLGYVSLEAQGQVNSGRSQIRRSNEMDFSVFDRDIKGSPFLFDKMRPGKVHLKSGTASTFPKMDINITDNEVHVRQNGKVAVLDNDQIEKIEFQSDEGNVLVYYPISYLNKIRYFELLHQRDGEGMLFIYHEKYFSSTNNKIEVISVTDEGDEFKYKNDLYWYADESISRIKSGKSGLKLIFGVDWKKAKSVVDKNDIALKEPADWLQLISLMDN</sequence>
<dbReference type="EMBL" id="BMFD01000018">
    <property type="protein sequence ID" value="GGC52602.1"/>
    <property type="molecule type" value="Genomic_DNA"/>
</dbReference>
<evidence type="ECO:0000313" key="2">
    <source>
        <dbReference type="Proteomes" id="UP000635885"/>
    </source>
</evidence>
<dbReference type="RefSeq" id="WP_194383029.1">
    <property type="nucleotide sequence ID" value="NZ_JAKZGQ010000018.1"/>
</dbReference>
<gene>
    <name evidence="1" type="ORF">GCM10010993_33860</name>
</gene>
<reference evidence="2" key="1">
    <citation type="journal article" date="2019" name="Int. J. Syst. Evol. Microbiol.">
        <title>The Global Catalogue of Microorganisms (GCM) 10K type strain sequencing project: providing services to taxonomists for standard genome sequencing and annotation.</title>
        <authorList>
            <consortium name="The Broad Institute Genomics Platform"/>
            <consortium name="The Broad Institute Genome Sequencing Center for Infectious Disease"/>
            <person name="Wu L."/>
            <person name="Ma J."/>
        </authorList>
    </citation>
    <scope>NUCLEOTIDE SEQUENCE [LARGE SCALE GENOMIC DNA]</scope>
    <source>
        <strain evidence="2">CGMCC 1.12479</strain>
    </source>
</reference>
<evidence type="ECO:0000313" key="1">
    <source>
        <dbReference type="EMBL" id="GGC52602.1"/>
    </source>
</evidence>
<keyword evidence="2" id="KW-1185">Reference proteome</keyword>
<comment type="caution">
    <text evidence="1">The sequence shown here is derived from an EMBL/GenBank/DDBJ whole genome shotgun (WGS) entry which is preliminary data.</text>
</comment>
<name>A0ABQ1N390_9BACT</name>
<protein>
    <submittedName>
        <fullName evidence="1">Uncharacterized protein</fullName>
    </submittedName>
</protein>
<proteinExistence type="predicted"/>
<organism evidence="1 2">
    <name type="scientific">Belliella aquatica</name>
    <dbReference type="NCBI Taxonomy" id="1323734"/>
    <lineage>
        <taxon>Bacteria</taxon>
        <taxon>Pseudomonadati</taxon>
        <taxon>Bacteroidota</taxon>
        <taxon>Cytophagia</taxon>
        <taxon>Cytophagales</taxon>
        <taxon>Cyclobacteriaceae</taxon>
        <taxon>Belliella</taxon>
    </lineage>
</organism>
<accession>A0ABQ1N390</accession>